<dbReference type="InterPro" id="IPR038765">
    <property type="entry name" value="Papain-like_cys_pep_sf"/>
</dbReference>
<feature type="domain" description="Peptidase C1A papain C-terminal" evidence="2">
    <location>
        <begin position="1"/>
        <end position="108"/>
    </location>
</feature>
<reference evidence="3" key="1">
    <citation type="submission" date="2023-03" db="EMBL/GenBank/DDBJ databases">
        <authorList>
            <person name="Steffen K."/>
            <person name="Cardenas P."/>
        </authorList>
    </citation>
    <scope>NUCLEOTIDE SEQUENCE</scope>
</reference>
<dbReference type="Pfam" id="PF00112">
    <property type="entry name" value="Peptidase_C1"/>
    <property type="match status" value="1"/>
</dbReference>
<dbReference type="InterPro" id="IPR000668">
    <property type="entry name" value="Peptidase_C1A_C"/>
</dbReference>
<evidence type="ECO:0000256" key="1">
    <source>
        <dbReference type="ARBA" id="ARBA00008455"/>
    </source>
</evidence>
<dbReference type="SUPFAM" id="SSF54001">
    <property type="entry name" value="Cysteine proteinases"/>
    <property type="match status" value="1"/>
</dbReference>
<organism evidence="3 4">
    <name type="scientific">Geodia barretti</name>
    <name type="common">Barrett's horny sponge</name>
    <dbReference type="NCBI Taxonomy" id="519541"/>
    <lineage>
        <taxon>Eukaryota</taxon>
        <taxon>Metazoa</taxon>
        <taxon>Porifera</taxon>
        <taxon>Demospongiae</taxon>
        <taxon>Heteroscleromorpha</taxon>
        <taxon>Tetractinellida</taxon>
        <taxon>Astrophorina</taxon>
        <taxon>Geodiidae</taxon>
        <taxon>Geodia</taxon>
    </lineage>
</organism>
<evidence type="ECO:0000313" key="4">
    <source>
        <dbReference type="Proteomes" id="UP001174909"/>
    </source>
</evidence>
<dbReference type="AlphaFoldDB" id="A0AA35STB5"/>
<name>A0AA35STB5_GEOBA</name>
<accession>A0AA35STB5</accession>
<gene>
    <name evidence="3" type="ORF">GBAR_LOCUS19460</name>
</gene>
<dbReference type="CDD" id="cd02248">
    <property type="entry name" value="Peptidase_C1A"/>
    <property type="match status" value="1"/>
</dbReference>
<dbReference type="EMBL" id="CASHTH010002742">
    <property type="protein sequence ID" value="CAI8034606.1"/>
    <property type="molecule type" value="Genomic_DNA"/>
</dbReference>
<dbReference type="PANTHER" id="PTHR12411">
    <property type="entry name" value="CYSTEINE PROTEASE FAMILY C1-RELATED"/>
    <property type="match status" value="1"/>
</dbReference>
<dbReference type="PROSITE" id="PS00639">
    <property type="entry name" value="THIOL_PROTEASE_HIS"/>
    <property type="match status" value="1"/>
</dbReference>
<dbReference type="Gene3D" id="3.90.70.10">
    <property type="entry name" value="Cysteine proteinases"/>
    <property type="match status" value="1"/>
</dbReference>
<dbReference type="InterPro" id="IPR025660">
    <property type="entry name" value="Pept_his_AS"/>
</dbReference>
<comment type="similarity">
    <text evidence="1">Belongs to the peptidase C1 family.</text>
</comment>
<proteinExistence type="inferred from homology"/>
<keyword evidence="4" id="KW-1185">Reference proteome</keyword>
<comment type="caution">
    <text evidence="3">The sequence shown here is derived from an EMBL/GenBank/DDBJ whole genome shotgun (WGS) entry which is preliminary data.</text>
</comment>
<dbReference type="GO" id="GO:0008234">
    <property type="term" value="F:cysteine-type peptidase activity"/>
    <property type="evidence" value="ECO:0007669"/>
    <property type="project" value="InterPro"/>
</dbReference>
<dbReference type="Proteomes" id="UP001174909">
    <property type="component" value="Unassembled WGS sequence"/>
</dbReference>
<dbReference type="SMART" id="SM00645">
    <property type="entry name" value="Pept_C1"/>
    <property type="match status" value="1"/>
</dbReference>
<protein>
    <submittedName>
        <fullName evidence="3">Cathepsin L</fullName>
    </submittedName>
</protein>
<dbReference type="InterPro" id="IPR013128">
    <property type="entry name" value="Peptidase_C1A"/>
</dbReference>
<dbReference type="InterPro" id="IPR039417">
    <property type="entry name" value="Peptidase_C1A_papain-like"/>
</dbReference>
<dbReference type="GO" id="GO:0006508">
    <property type="term" value="P:proteolysis"/>
    <property type="evidence" value="ECO:0007669"/>
    <property type="project" value="InterPro"/>
</dbReference>
<sequence>MSGCVCISSGSEDDLQMALAYIGPLSVAVDASNNAFKYYSGGVYSSTQCSSSYLTHAMLVTGYGTYNGVDYYLVKNSWGENWGSSGYIMMARNKYNQCGIATDASYPTL</sequence>
<evidence type="ECO:0000259" key="2">
    <source>
        <dbReference type="SMART" id="SM00645"/>
    </source>
</evidence>
<evidence type="ECO:0000313" key="3">
    <source>
        <dbReference type="EMBL" id="CAI8034606.1"/>
    </source>
</evidence>